<keyword evidence="3" id="KW-1185">Reference proteome</keyword>
<comment type="caution">
    <text evidence="2">The sequence shown here is derived from an EMBL/GenBank/DDBJ whole genome shotgun (WGS) entry which is preliminary data.</text>
</comment>
<evidence type="ECO:0000256" key="1">
    <source>
        <dbReference type="SAM" id="MobiDB-lite"/>
    </source>
</evidence>
<accession>A0AAE1DRI6</accession>
<dbReference type="EMBL" id="JAWDGP010002819">
    <property type="protein sequence ID" value="KAK3779655.1"/>
    <property type="molecule type" value="Genomic_DNA"/>
</dbReference>
<proteinExistence type="predicted"/>
<evidence type="ECO:0000313" key="2">
    <source>
        <dbReference type="EMBL" id="KAK3779655.1"/>
    </source>
</evidence>
<name>A0AAE1DRI6_9GAST</name>
<dbReference type="AlphaFoldDB" id="A0AAE1DRI6"/>
<feature type="compositionally biased region" description="Polar residues" evidence="1">
    <location>
        <begin position="44"/>
        <end position="57"/>
    </location>
</feature>
<dbReference type="Proteomes" id="UP001283361">
    <property type="component" value="Unassembled WGS sequence"/>
</dbReference>
<protein>
    <submittedName>
        <fullName evidence="2">Uncharacterized protein</fullName>
    </submittedName>
</protein>
<sequence>MMYHVNTADYCEMNHLVSPHIGRSIHHQNTERHTILHHEPVSPAGSSTETDTSVTYRGTEQVNKLSYTHPRVTLSRYC</sequence>
<feature type="region of interest" description="Disordered" evidence="1">
    <location>
        <begin position="37"/>
        <end position="57"/>
    </location>
</feature>
<reference evidence="2" key="1">
    <citation type="journal article" date="2023" name="G3 (Bethesda)">
        <title>A reference genome for the long-term kleptoplast-retaining sea slug Elysia crispata morphotype clarki.</title>
        <authorList>
            <person name="Eastman K.E."/>
            <person name="Pendleton A.L."/>
            <person name="Shaikh M.A."/>
            <person name="Suttiyut T."/>
            <person name="Ogas R."/>
            <person name="Tomko P."/>
            <person name="Gavelis G."/>
            <person name="Widhalm J.R."/>
            <person name="Wisecaver J.H."/>
        </authorList>
    </citation>
    <scope>NUCLEOTIDE SEQUENCE</scope>
    <source>
        <strain evidence="2">ECLA1</strain>
    </source>
</reference>
<gene>
    <name evidence="2" type="ORF">RRG08_040378</name>
</gene>
<evidence type="ECO:0000313" key="3">
    <source>
        <dbReference type="Proteomes" id="UP001283361"/>
    </source>
</evidence>
<organism evidence="2 3">
    <name type="scientific">Elysia crispata</name>
    <name type="common">lettuce slug</name>
    <dbReference type="NCBI Taxonomy" id="231223"/>
    <lineage>
        <taxon>Eukaryota</taxon>
        <taxon>Metazoa</taxon>
        <taxon>Spiralia</taxon>
        <taxon>Lophotrochozoa</taxon>
        <taxon>Mollusca</taxon>
        <taxon>Gastropoda</taxon>
        <taxon>Heterobranchia</taxon>
        <taxon>Euthyneura</taxon>
        <taxon>Panpulmonata</taxon>
        <taxon>Sacoglossa</taxon>
        <taxon>Placobranchoidea</taxon>
        <taxon>Plakobranchidae</taxon>
        <taxon>Elysia</taxon>
    </lineage>
</organism>